<dbReference type="EMBL" id="JABBFO010000002">
    <property type="protein sequence ID" value="MBT0726478.1"/>
    <property type="molecule type" value="Genomic_DNA"/>
</dbReference>
<protein>
    <submittedName>
        <fullName evidence="1">YdgA family protein</fullName>
    </submittedName>
</protein>
<evidence type="ECO:0000313" key="2">
    <source>
        <dbReference type="Proteomes" id="UP000786875"/>
    </source>
</evidence>
<proteinExistence type="predicted"/>
<sequence>MKKSKVTIAVIVGIGVLWTAGAWFTGKKAEQHIDDIVAQLNEQLTKNFPEAGLFVTRQGYQRHLFSSNTQFVVKSRLPASDANALLAPGDELVFNEKISHGPFPLAQLKHFNLVPALASIHSELANTPTVKSLFDFTKGKTPLSAETRVGYNQSTSSSIRIEPLNYQTEDSRLSSDPITIALTTAVENKAFVLKVNAGKLTLGFDNEANTETEITLNNLNLDSDSKLSSEGLRIGTQHIAADNFVYAVNHKPSLQLVGVKGSSNLDSHNNLLNGELNYQIDKIEWQQLPLGSTTLKLSLSDFSASGMKTFYDQYNLAVQKNMANIAHVTTQDQLQAMQNEVNTTVLQNIPALLAGSPHFSIDNFSLKNDKGESHFSMKVDFNDPAKAQITDQGLSAIVDTYIKQLSASLSVNKPMATQLLSVIAQSQGAAVEQSDQFAAQQINALSTLGESYHLATTNADDISTALQYSAGQVTVNDDKMTLEKFIEQYLTTDSSQ</sequence>
<dbReference type="Pfam" id="PF06097">
    <property type="entry name" value="DUF945"/>
    <property type="match status" value="1"/>
</dbReference>
<reference evidence="1 2" key="1">
    <citation type="submission" date="2020-04" db="EMBL/GenBank/DDBJ databases">
        <title>Genome sequencing of Rosenbergiella species.</title>
        <authorList>
            <person name="Alvarez-Perez S."/>
            <person name="Lievens B."/>
        </authorList>
    </citation>
    <scope>NUCLEOTIDE SEQUENCE [LARGE SCALE GENOMIC DNA]</scope>
    <source>
        <strain evidence="1 2">CdVSA20.1</strain>
    </source>
</reference>
<dbReference type="Proteomes" id="UP000786875">
    <property type="component" value="Unassembled WGS sequence"/>
</dbReference>
<keyword evidence="2" id="KW-1185">Reference proteome</keyword>
<name>A0ABS5T671_9GAMM</name>
<gene>
    <name evidence="1" type="ORF">HGT73_03620</name>
</gene>
<dbReference type="RefSeq" id="WP_214212300.1">
    <property type="nucleotide sequence ID" value="NZ_JABBFO010000002.1"/>
</dbReference>
<organism evidence="1 2">
    <name type="scientific">Rosenbergiella australiborealis</name>
    <dbReference type="NCBI Taxonomy" id="1544696"/>
    <lineage>
        <taxon>Bacteria</taxon>
        <taxon>Pseudomonadati</taxon>
        <taxon>Pseudomonadota</taxon>
        <taxon>Gammaproteobacteria</taxon>
        <taxon>Enterobacterales</taxon>
        <taxon>Erwiniaceae</taxon>
        <taxon>Rosenbergiella</taxon>
    </lineage>
</organism>
<dbReference type="InterPro" id="IPR010352">
    <property type="entry name" value="DUF945"/>
</dbReference>
<accession>A0ABS5T671</accession>
<evidence type="ECO:0000313" key="1">
    <source>
        <dbReference type="EMBL" id="MBT0726478.1"/>
    </source>
</evidence>
<comment type="caution">
    <text evidence="1">The sequence shown here is derived from an EMBL/GenBank/DDBJ whole genome shotgun (WGS) entry which is preliminary data.</text>
</comment>